<sequence>MKWIPQEVETYLSAKEYVDTALVPLYFVSTGAEMKQSAEAAEFITLLSSHLERQFTGRIVLFPPFTYLINDDSEKVLDDLKNWENTILKAEFKHIFYLTSDINWRTKEDKVSGSIIWVPSIPLEQMNDSQKLKMIDSQAKQLLALFTNKWNEKR</sequence>
<dbReference type="AlphaFoldDB" id="A0A6B3TW55"/>
<name>A0A6B3TW55_9BACI</name>
<keyword evidence="2" id="KW-1185">Reference proteome</keyword>
<dbReference type="EMBL" id="JAAIUV010000024">
    <property type="protein sequence ID" value="NEX79857.1"/>
    <property type="molecule type" value="Genomic_DNA"/>
</dbReference>
<protein>
    <submittedName>
        <fullName evidence="1">YpiF family protein</fullName>
    </submittedName>
</protein>
<dbReference type="Pfam" id="PF10673">
    <property type="entry name" value="DUF2487"/>
    <property type="match status" value="1"/>
</dbReference>
<comment type="caution">
    <text evidence="1">The sequence shown here is derived from an EMBL/GenBank/DDBJ whole genome shotgun (WGS) entry which is preliminary data.</text>
</comment>
<organism evidence="1 2">
    <name type="scientific">Neobacillus thermocopriae</name>
    <dbReference type="NCBI Taxonomy" id="1215031"/>
    <lineage>
        <taxon>Bacteria</taxon>
        <taxon>Bacillati</taxon>
        <taxon>Bacillota</taxon>
        <taxon>Bacilli</taxon>
        <taxon>Bacillales</taxon>
        <taxon>Bacillaceae</taxon>
        <taxon>Neobacillus</taxon>
    </lineage>
</organism>
<gene>
    <name evidence="1" type="ORF">G4Z05_13425</name>
</gene>
<dbReference type="InterPro" id="IPR019615">
    <property type="entry name" value="DUF2487"/>
</dbReference>
<evidence type="ECO:0000313" key="2">
    <source>
        <dbReference type="Proteomes" id="UP000481621"/>
    </source>
</evidence>
<accession>A0A6B3TW55</accession>
<evidence type="ECO:0000313" key="1">
    <source>
        <dbReference type="EMBL" id="NEX79857.1"/>
    </source>
</evidence>
<reference evidence="1" key="1">
    <citation type="submission" date="2020-02" db="EMBL/GenBank/DDBJ databases">
        <title>Bacillus sedimentmangrovi sp. nov., isolated from sediment of the mangrove ecosystem.</title>
        <authorList>
            <person name="Liu G."/>
        </authorList>
    </citation>
    <scope>NUCLEOTIDE SEQUENCE [LARGE SCALE GENOMIC DNA]</scope>
    <source>
        <strain evidence="1">SgZ-7</strain>
    </source>
</reference>
<proteinExistence type="predicted"/>
<dbReference type="RefSeq" id="WP_163252355.1">
    <property type="nucleotide sequence ID" value="NZ_JAAIUV010000024.1"/>
</dbReference>
<dbReference type="Proteomes" id="UP000481621">
    <property type="component" value="Unassembled WGS sequence"/>
</dbReference>